<evidence type="ECO:0000256" key="1">
    <source>
        <dbReference type="SAM" id="SignalP"/>
    </source>
</evidence>
<feature type="chain" id="PRO_5046724991" evidence="1">
    <location>
        <begin position="22"/>
        <end position="246"/>
    </location>
</feature>
<protein>
    <submittedName>
        <fullName evidence="3">Uncharacterized protein LOC108565839</fullName>
    </submittedName>
</protein>
<dbReference type="RefSeq" id="XP_017780978.1">
    <property type="nucleotide sequence ID" value="XM_017925489.1"/>
</dbReference>
<keyword evidence="2" id="KW-1185">Reference proteome</keyword>
<evidence type="ECO:0000313" key="3">
    <source>
        <dbReference type="RefSeq" id="XP_017780978.1"/>
    </source>
</evidence>
<evidence type="ECO:0000313" key="2">
    <source>
        <dbReference type="Proteomes" id="UP000695000"/>
    </source>
</evidence>
<feature type="signal peptide" evidence="1">
    <location>
        <begin position="1"/>
        <end position="21"/>
    </location>
</feature>
<keyword evidence="1" id="KW-0732">Signal</keyword>
<dbReference type="InterPro" id="IPR010562">
    <property type="entry name" value="Haemolymph_juvenile_hormone-bd"/>
</dbReference>
<dbReference type="SMART" id="SM00700">
    <property type="entry name" value="JHBP"/>
    <property type="match status" value="1"/>
</dbReference>
<proteinExistence type="predicted"/>
<name>A0ABM1N2C8_NICVS</name>
<dbReference type="Pfam" id="PF06585">
    <property type="entry name" value="JHBP"/>
    <property type="match status" value="1"/>
</dbReference>
<dbReference type="InterPro" id="IPR038606">
    <property type="entry name" value="To_sf"/>
</dbReference>
<accession>A0ABM1N2C8</accession>
<dbReference type="GeneID" id="108565839"/>
<sequence>MISRSTLVYTSVLFLISAVAADSIPSYIHLCQRNGPDIEKCLFDNFEILRSHLGKGIPEMKIPALDPLFLAETTLEQSNFRASFLNASVYNATQYKVKAVNFDFEKPTLTFVINFPVLNILADYTIGGRILILELRGEGTATADITDLTATAQMNGFRKVKNNKNYFIFDNNTIDLDIGNIRFNFNNLFGKNEQLTKTTNQIINDNSKDFLQELLPLVKEVVASFVFPFASHVFKTFSLEELFPEN</sequence>
<dbReference type="PANTHER" id="PTHR11008">
    <property type="entry name" value="PROTEIN TAKEOUT-LIKE PROTEIN"/>
    <property type="match status" value="1"/>
</dbReference>
<dbReference type="Gene3D" id="3.15.10.30">
    <property type="entry name" value="Haemolymph juvenile hormone binding protein"/>
    <property type="match status" value="1"/>
</dbReference>
<gene>
    <name evidence="3" type="primary">LOC108565839</name>
</gene>
<reference evidence="3" key="1">
    <citation type="submission" date="2025-08" db="UniProtKB">
        <authorList>
            <consortium name="RefSeq"/>
        </authorList>
    </citation>
    <scope>IDENTIFICATION</scope>
    <source>
        <tissue evidence="3">Whole Larva</tissue>
    </source>
</reference>
<organism evidence="2 3">
    <name type="scientific">Nicrophorus vespilloides</name>
    <name type="common">Boreal carrion beetle</name>
    <dbReference type="NCBI Taxonomy" id="110193"/>
    <lineage>
        <taxon>Eukaryota</taxon>
        <taxon>Metazoa</taxon>
        <taxon>Ecdysozoa</taxon>
        <taxon>Arthropoda</taxon>
        <taxon>Hexapoda</taxon>
        <taxon>Insecta</taxon>
        <taxon>Pterygota</taxon>
        <taxon>Neoptera</taxon>
        <taxon>Endopterygota</taxon>
        <taxon>Coleoptera</taxon>
        <taxon>Polyphaga</taxon>
        <taxon>Staphyliniformia</taxon>
        <taxon>Silphidae</taxon>
        <taxon>Nicrophorinae</taxon>
        <taxon>Nicrophorus</taxon>
    </lineage>
</organism>
<dbReference type="Proteomes" id="UP000695000">
    <property type="component" value="Unplaced"/>
</dbReference>
<dbReference type="PANTHER" id="PTHR11008:SF14">
    <property type="entry name" value="CIRCADIAN CLOCK-CONTROLLED PROTEIN-LIKE PROTEIN"/>
    <property type="match status" value="1"/>
</dbReference>